<protein>
    <recommendedName>
        <fullName evidence="11">Transketolase C-terminal domain-containing protein</fullName>
    </recommendedName>
</protein>
<evidence type="ECO:0000256" key="7">
    <source>
        <dbReference type="ARBA" id="ARBA00022842"/>
    </source>
</evidence>
<dbReference type="CDD" id="cd00685">
    <property type="entry name" value="Trans_IPPS_HT"/>
    <property type="match status" value="1"/>
</dbReference>
<dbReference type="InterPro" id="IPR000092">
    <property type="entry name" value="Polyprenyl_synt"/>
</dbReference>
<dbReference type="AlphaFoldDB" id="A0AA36MZ73"/>
<dbReference type="SUPFAM" id="SSF52922">
    <property type="entry name" value="TK C-terminal domain-like"/>
    <property type="match status" value="1"/>
</dbReference>
<gene>
    <name evidence="12" type="ORF">EVOR1521_LOCUS11754</name>
</gene>
<dbReference type="GO" id="GO:0008661">
    <property type="term" value="F:1-deoxy-D-xylulose-5-phosphate synthase activity"/>
    <property type="evidence" value="ECO:0007669"/>
    <property type="project" value="InterPro"/>
</dbReference>
<dbReference type="CDD" id="cd02007">
    <property type="entry name" value="TPP_DXS"/>
    <property type="match status" value="1"/>
</dbReference>
<dbReference type="InterPro" id="IPR005477">
    <property type="entry name" value="Dxylulose-5-P_synthase"/>
</dbReference>
<evidence type="ECO:0000256" key="5">
    <source>
        <dbReference type="ARBA" id="ARBA00022679"/>
    </source>
</evidence>
<dbReference type="SFLD" id="SFLDG01017">
    <property type="entry name" value="Polyprenyl_Transferase_Like"/>
    <property type="match status" value="1"/>
</dbReference>
<name>A0AA36MZ73_9DINO</name>
<keyword evidence="6" id="KW-0479">Metal-binding</keyword>
<dbReference type="GO" id="GO:0016114">
    <property type="term" value="P:terpenoid biosynthetic process"/>
    <property type="evidence" value="ECO:0007669"/>
    <property type="project" value="InterPro"/>
</dbReference>
<dbReference type="FunFam" id="3.40.50.920:FF:000002">
    <property type="entry name" value="1-deoxy-D-xylulose-5-phosphate synthase"/>
    <property type="match status" value="1"/>
</dbReference>
<evidence type="ECO:0000256" key="8">
    <source>
        <dbReference type="ARBA" id="ARBA00022977"/>
    </source>
</evidence>
<comment type="cofactor">
    <cofactor evidence="1">
        <name>Mg(2+)</name>
        <dbReference type="ChEBI" id="CHEBI:18420"/>
    </cofactor>
</comment>
<evidence type="ECO:0000313" key="12">
    <source>
        <dbReference type="EMBL" id="CAJ1385066.1"/>
    </source>
</evidence>
<dbReference type="NCBIfam" id="NF045485">
    <property type="entry name" value="FPPsyn"/>
    <property type="match status" value="1"/>
</dbReference>
<dbReference type="Proteomes" id="UP001178507">
    <property type="component" value="Unassembled WGS sequence"/>
</dbReference>
<dbReference type="PROSITE" id="PS00444">
    <property type="entry name" value="POLYPRENYL_SYNTHASE_2"/>
    <property type="match status" value="1"/>
</dbReference>
<dbReference type="GO" id="GO:0046872">
    <property type="term" value="F:metal ion binding"/>
    <property type="evidence" value="ECO:0007669"/>
    <property type="project" value="UniProtKB-KW"/>
</dbReference>
<dbReference type="PANTHER" id="PTHR43322">
    <property type="entry name" value="1-D-DEOXYXYLULOSE 5-PHOSPHATE SYNTHASE-RELATED"/>
    <property type="match status" value="1"/>
</dbReference>
<dbReference type="Pfam" id="PF00348">
    <property type="entry name" value="polyprenyl_synt"/>
    <property type="match status" value="1"/>
</dbReference>
<dbReference type="InterPro" id="IPR008949">
    <property type="entry name" value="Isoprenoid_synthase_dom_sf"/>
</dbReference>
<evidence type="ECO:0000256" key="1">
    <source>
        <dbReference type="ARBA" id="ARBA00001946"/>
    </source>
</evidence>
<dbReference type="Pfam" id="PF02780">
    <property type="entry name" value="Transketolase_C"/>
    <property type="match status" value="1"/>
</dbReference>
<dbReference type="FunFam" id="1.10.600.10:FF:000001">
    <property type="entry name" value="Geranylgeranyl diphosphate synthase"/>
    <property type="match status" value="1"/>
</dbReference>
<dbReference type="Gene3D" id="1.10.600.10">
    <property type="entry name" value="Farnesyl Diphosphate Synthase"/>
    <property type="match status" value="1"/>
</dbReference>
<dbReference type="SFLD" id="SFLDS00005">
    <property type="entry name" value="Isoprenoid_Synthase_Type_I"/>
    <property type="match status" value="1"/>
</dbReference>
<sequence length="694" mass="74427">MEDTAADVELLLDRLLPMPEGPEGRVAEAMRYATLGGGKRFRPYLACEAAKLFTVSEDRALRTAAAIECVHTYSLVHDDLPCMDDDDLRRGRPSTHKAFDEATAVLAGDALLTFAFEILGDADTHDDYRVRCDLVLGLAKAVGTHGMVGGQMIDMASEGTILDIGALTRLQQLKTGALIAFACESGAILGKASKDAHHALHAYAHDLGLAYQIIDDLLDEEGDSATLGKTAGKDRAKGKATFATILGPERAREQAGMLADQAIQHLDFKTPLLDRIKIPADLRAHDDDDLPQITDELRQELIEAVSITGGHLGAGLGVVELTVALHYVFNTPDDRIIWDVGHQAYPHKILTGRRDRIRTLRQGGGLSGFTKRAESDYDPFGTAHSSTSISAGLGMAVGRDLQDKKNNVIAVIGDGAMSAGMAYEAMNNAGSMDSRLIVILNDNDMSIAPPVGAMSAYLARLISGGTYRGFRHFAKHIAEMFPKSLEEKARHFVVMAAADEAELMHMVATSVEIDDRPSAFRYPRGEGIGIELPEIGTPLEIGKGRIMREGTTVALVSLGCRLQETMKAADELAAQGISTTVVDARFAKPLDEELLARVAREHEVLVTVEEGSVGGFGAHVLEFLSNNGLMDRGLKVRTLTLPDTFQDHDKPDAMYVAAGLTAPNIAGTALTALGHEKALISLAAERANALPGKS</sequence>
<evidence type="ECO:0000313" key="13">
    <source>
        <dbReference type="Proteomes" id="UP001178507"/>
    </source>
</evidence>
<dbReference type="InterPro" id="IPR053378">
    <property type="entry name" value="Prenyl_diphosphate_synthase"/>
</dbReference>
<dbReference type="Gene3D" id="3.40.50.920">
    <property type="match status" value="1"/>
</dbReference>
<evidence type="ECO:0000256" key="10">
    <source>
        <dbReference type="ARBA" id="ARBA00023229"/>
    </source>
</evidence>
<dbReference type="Pfam" id="PF13292">
    <property type="entry name" value="DXP_synthase_N"/>
    <property type="match status" value="1"/>
</dbReference>
<dbReference type="PROSITE" id="PS00801">
    <property type="entry name" value="TRANSKETOLASE_1"/>
    <property type="match status" value="1"/>
</dbReference>
<evidence type="ECO:0000256" key="3">
    <source>
        <dbReference type="ARBA" id="ARBA00006706"/>
    </source>
</evidence>
<dbReference type="GO" id="GO:0005737">
    <property type="term" value="C:cytoplasm"/>
    <property type="evidence" value="ECO:0007669"/>
    <property type="project" value="UniProtKB-ARBA"/>
</dbReference>
<evidence type="ECO:0000256" key="2">
    <source>
        <dbReference type="ARBA" id="ARBA00001964"/>
    </source>
</evidence>
<comment type="similarity">
    <text evidence="3">Belongs to the FPP/GGPP synthase family.</text>
</comment>
<evidence type="ECO:0000256" key="6">
    <source>
        <dbReference type="ARBA" id="ARBA00022723"/>
    </source>
</evidence>
<dbReference type="InterPro" id="IPR009014">
    <property type="entry name" value="Transketo_C/PFOR_II"/>
</dbReference>
<keyword evidence="5" id="KW-0808">Transferase</keyword>
<proteinExistence type="inferred from homology"/>
<comment type="subunit">
    <text evidence="4">Homodimer.</text>
</comment>
<dbReference type="SUPFAM" id="SSF48576">
    <property type="entry name" value="Terpenoid synthases"/>
    <property type="match status" value="1"/>
</dbReference>
<organism evidence="12 13">
    <name type="scientific">Effrenium voratum</name>
    <dbReference type="NCBI Taxonomy" id="2562239"/>
    <lineage>
        <taxon>Eukaryota</taxon>
        <taxon>Sar</taxon>
        <taxon>Alveolata</taxon>
        <taxon>Dinophyceae</taxon>
        <taxon>Suessiales</taxon>
        <taxon>Symbiodiniaceae</taxon>
        <taxon>Effrenium</taxon>
    </lineage>
</organism>
<evidence type="ECO:0000256" key="4">
    <source>
        <dbReference type="ARBA" id="ARBA00011738"/>
    </source>
</evidence>
<dbReference type="InterPro" id="IPR033248">
    <property type="entry name" value="Transketolase_C"/>
</dbReference>
<dbReference type="InterPro" id="IPR029061">
    <property type="entry name" value="THDP-binding"/>
</dbReference>
<dbReference type="SUPFAM" id="SSF52518">
    <property type="entry name" value="Thiamin diphosphate-binding fold (THDP-binding)"/>
    <property type="match status" value="2"/>
</dbReference>
<dbReference type="PANTHER" id="PTHR43322:SF5">
    <property type="entry name" value="1-DEOXY-D-XYLULOSE-5-PHOSPHATE SYNTHASE, CHLOROPLASTIC"/>
    <property type="match status" value="1"/>
</dbReference>
<keyword evidence="10" id="KW-0414">Isoprene biosynthesis</keyword>
<dbReference type="PROSITE" id="PS00723">
    <property type="entry name" value="POLYPRENYL_SYNTHASE_1"/>
    <property type="match status" value="1"/>
</dbReference>
<keyword evidence="13" id="KW-1185">Reference proteome</keyword>
<keyword evidence="8" id="KW-0784">Thiamine biosynthesis</keyword>
<evidence type="ECO:0000259" key="11">
    <source>
        <dbReference type="Pfam" id="PF02780"/>
    </source>
</evidence>
<dbReference type="Gene3D" id="3.40.50.970">
    <property type="match status" value="1"/>
</dbReference>
<reference evidence="12" key="1">
    <citation type="submission" date="2023-08" db="EMBL/GenBank/DDBJ databases">
        <authorList>
            <person name="Chen Y."/>
            <person name="Shah S."/>
            <person name="Dougan E. K."/>
            <person name="Thang M."/>
            <person name="Chan C."/>
        </authorList>
    </citation>
    <scope>NUCLEOTIDE SEQUENCE</scope>
</reference>
<evidence type="ECO:0000256" key="9">
    <source>
        <dbReference type="ARBA" id="ARBA00023052"/>
    </source>
</evidence>
<dbReference type="EMBL" id="CAUJNA010001191">
    <property type="protein sequence ID" value="CAJ1385066.1"/>
    <property type="molecule type" value="Genomic_DNA"/>
</dbReference>
<comment type="caution">
    <text evidence="12">The sequence shown here is derived from an EMBL/GenBank/DDBJ whole genome shotgun (WGS) entry which is preliminary data.</text>
</comment>
<keyword evidence="7" id="KW-0460">Magnesium</keyword>
<keyword evidence="9" id="KW-0786">Thiamine pyrophosphate</keyword>
<accession>A0AA36MZ73</accession>
<dbReference type="InterPro" id="IPR033749">
    <property type="entry name" value="Polyprenyl_synt_CS"/>
</dbReference>
<dbReference type="GO" id="GO:0009228">
    <property type="term" value="P:thiamine biosynthetic process"/>
    <property type="evidence" value="ECO:0007669"/>
    <property type="project" value="UniProtKB-KW"/>
</dbReference>
<dbReference type="InterPro" id="IPR049557">
    <property type="entry name" value="Transketolase_CS"/>
</dbReference>
<comment type="cofactor">
    <cofactor evidence="2">
        <name>thiamine diphosphate</name>
        <dbReference type="ChEBI" id="CHEBI:58937"/>
    </cofactor>
</comment>
<dbReference type="GO" id="GO:0004659">
    <property type="term" value="F:prenyltransferase activity"/>
    <property type="evidence" value="ECO:0007669"/>
    <property type="project" value="InterPro"/>
</dbReference>
<feature type="domain" description="Transketolase C-terminal" evidence="11">
    <location>
        <begin position="542"/>
        <end position="665"/>
    </location>
</feature>